<dbReference type="PROSITE" id="PS00139">
    <property type="entry name" value="THIOL_PROTEASE_CYS"/>
    <property type="match status" value="1"/>
</dbReference>
<organism evidence="9 10">
    <name type="scientific">Stentor coeruleus</name>
    <dbReference type="NCBI Taxonomy" id="5963"/>
    <lineage>
        <taxon>Eukaryota</taxon>
        <taxon>Sar</taxon>
        <taxon>Alveolata</taxon>
        <taxon>Ciliophora</taxon>
        <taxon>Postciliodesmatophora</taxon>
        <taxon>Heterotrichea</taxon>
        <taxon>Heterotrichida</taxon>
        <taxon>Stentoridae</taxon>
        <taxon>Stentor</taxon>
    </lineage>
</organism>
<dbReference type="Pfam" id="PF00648">
    <property type="entry name" value="Peptidase_C2"/>
    <property type="match status" value="1"/>
</dbReference>
<feature type="active site" evidence="5 6">
    <location>
        <position position="361"/>
    </location>
</feature>
<evidence type="ECO:0000256" key="3">
    <source>
        <dbReference type="ARBA" id="ARBA00022801"/>
    </source>
</evidence>
<dbReference type="InterPro" id="IPR036213">
    <property type="entry name" value="Calpain_III_sf"/>
</dbReference>
<comment type="similarity">
    <text evidence="1">Belongs to the peptidase C2 family.</text>
</comment>
<comment type="caution">
    <text evidence="9">The sequence shown here is derived from an EMBL/GenBank/DDBJ whole genome shotgun (WGS) entry which is preliminary data.</text>
</comment>
<dbReference type="GO" id="GO:0004198">
    <property type="term" value="F:calcium-dependent cysteine-type endopeptidase activity"/>
    <property type="evidence" value="ECO:0007669"/>
    <property type="project" value="InterPro"/>
</dbReference>
<dbReference type="InterPro" id="IPR038765">
    <property type="entry name" value="Papain-like_cys_pep_sf"/>
</dbReference>
<gene>
    <name evidence="9" type="ORF">SteCoe_11669</name>
</gene>
<evidence type="ECO:0000259" key="8">
    <source>
        <dbReference type="PROSITE" id="PS50203"/>
    </source>
</evidence>
<evidence type="ECO:0000313" key="10">
    <source>
        <dbReference type="Proteomes" id="UP000187209"/>
    </source>
</evidence>
<keyword evidence="3 6" id="KW-0378">Hydrolase</keyword>
<sequence length="885" mass="101220">MSSYVTKFYPRTVFQTSNELEIREKLKDLIDTCLDESGKFSDPDFGPKQSDPKGECSIFYPPEEQNDLQGDASVGALNNIAGLGIDMLQWLRPRDFCKDPNRCHFLTVSESESEGEDEEIAQENDAAEEKIKAILNNEHMTKDKSRGASSLDVMQGNLGDCWFISALALIAIRDDIFGNLICEDKFPEYEKYGLFVFRMFRNCRVHYVIVDDKVPCMERSNGQCIPAFARNRNPNEFWVSLVEKAYAKLNIRYINLTSGFIDEALQDLSGLAPEMIRFTNQVNKDAFWDTFKQLSYTDSLIGASLNFLGRRDIPDDVKRELQTEARHCGIQYGHAYGVLDVREVPDPADPSNVYKMLRIKNPWGKENNMEWNGKWHDADEMWTDDMKEAYNKVGAQHPTKFDKDEMMHVWGRNDNIFIMEFDDFLTYFNTLMAVRDFPDEWSGIRYFSSWSPSYGIPPRGKTWYKNPQFTFYIKKNTQISIRLQQPDPRSLGDNRPPFKKFVLLIVVFKIDMAEKSVEEFDPKKIILQSQGADSRSVMVGGDLKPGKYCIVLLNAVEGAVSDCYLSIYFNCTKDEIVFENKNWEVIREEEEEEQKLNQSHGKISQEAKSLNNSMNKGLTGISKPEETKKPLLQSQDDKNPKPKPEELKKTATLSLEKSVKIDPQPEKLVKTTAFGKTVTKPASQVEQKPVSYTQAIKAMKKVIEESTLIEDAVRIVDPMAMEIQFETDMAILFGLSYGEYKKFYSIPTEQQEKIIEQYNVDKNRVATVCDLSYYGFGNKGLRALFGGIEDFPHLEYLYLKGNKLGETVICDLCRRLELSRQLNLKEIDLSDNPDIGDTAGLALYSLASTVTNIKKINLQGTSVTVKTLQKINDQTERNAKLVMNK</sequence>
<reference evidence="9 10" key="1">
    <citation type="submission" date="2016-11" db="EMBL/GenBank/DDBJ databases">
        <title>The macronuclear genome of Stentor coeruleus: a giant cell with tiny introns.</title>
        <authorList>
            <person name="Slabodnick M."/>
            <person name="Ruby J.G."/>
            <person name="Reiff S.B."/>
            <person name="Swart E.C."/>
            <person name="Gosai S."/>
            <person name="Prabakaran S."/>
            <person name="Witkowska E."/>
            <person name="Larue G.E."/>
            <person name="Fisher S."/>
            <person name="Freeman R.M."/>
            <person name="Gunawardena J."/>
            <person name="Chu W."/>
            <person name="Stover N.A."/>
            <person name="Gregory B.D."/>
            <person name="Nowacki M."/>
            <person name="Derisi J."/>
            <person name="Roy S.W."/>
            <person name="Marshall W.F."/>
            <person name="Sood P."/>
        </authorList>
    </citation>
    <scope>NUCLEOTIDE SEQUENCE [LARGE SCALE GENOMIC DNA]</scope>
    <source>
        <strain evidence="9">WM001</strain>
    </source>
</reference>
<dbReference type="GO" id="GO:0006508">
    <property type="term" value="P:proteolysis"/>
    <property type="evidence" value="ECO:0007669"/>
    <property type="project" value="UniProtKB-KW"/>
</dbReference>
<dbReference type="EMBL" id="MPUH01000196">
    <property type="protein sequence ID" value="OMJ86734.1"/>
    <property type="molecule type" value="Genomic_DNA"/>
</dbReference>
<name>A0A1R2CCI3_9CILI</name>
<dbReference type="InterPro" id="IPR022684">
    <property type="entry name" value="Calpain_cysteine_protease"/>
</dbReference>
<dbReference type="InterPro" id="IPR001300">
    <property type="entry name" value="Peptidase_C2_calpain_cat"/>
</dbReference>
<feature type="active site" evidence="5 6">
    <location>
        <position position="161"/>
    </location>
</feature>
<dbReference type="CDD" id="cd00044">
    <property type="entry name" value="CysPc"/>
    <property type="match status" value="1"/>
</dbReference>
<dbReference type="SMART" id="SM00230">
    <property type="entry name" value="CysPc"/>
    <property type="match status" value="1"/>
</dbReference>
<feature type="region of interest" description="Disordered" evidence="7">
    <location>
        <begin position="592"/>
        <end position="650"/>
    </location>
</feature>
<dbReference type="PROSITE" id="PS50203">
    <property type="entry name" value="CALPAIN_CAT"/>
    <property type="match status" value="1"/>
</dbReference>
<evidence type="ECO:0000256" key="1">
    <source>
        <dbReference type="ARBA" id="ARBA00007623"/>
    </source>
</evidence>
<dbReference type="Gene3D" id="3.80.10.10">
    <property type="entry name" value="Ribonuclease Inhibitor"/>
    <property type="match status" value="1"/>
</dbReference>
<dbReference type="PANTHER" id="PTHR10183:SF379">
    <property type="entry name" value="CALPAIN-5"/>
    <property type="match status" value="1"/>
</dbReference>
<dbReference type="SUPFAM" id="SSF54001">
    <property type="entry name" value="Cysteine proteinases"/>
    <property type="match status" value="1"/>
</dbReference>
<feature type="domain" description="Calpain catalytic" evidence="8">
    <location>
        <begin position="52"/>
        <end position="431"/>
    </location>
</feature>
<keyword evidence="2 6" id="KW-0645">Protease</keyword>
<keyword evidence="4 6" id="KW-0788">Thiol protease</keyword>
<evidence type="ECO:0000256" key="2">
    <source>
        <dbReference type="ARBA" id="ARBA00022670"/>
    </source>
</evidence>
<dbReference type="AlphaFoldDB" id="A0A1R2CCI3"/>
<dbReference type="Gene3D" id="3.90.70.10">
    <property type="entry name" value="Cysteine proteinases"/>
    <property type="match status" value="1"/>
</dbReference>
<dbReference type="InterPro" id="IPR000169">
    <property type="entry name" value="Pept_cys_AS"/>
</dbReference>
<feature type="active site" evidence="5 6">
    <location>
        <position position="334"/>
    </location>
</feature>
<proteinExistence type="inferred from homology"/>
<dbReference type="InterPro" id="IPR032675">
    <property type="entry name" value="LRR_dom_sf"/>
</dbReference>
<evidence type="ECO:0000256" key="7">
    <source>
        <dbReference type="SAM" id="MobiDB-lite"/>
    </source>
</evidence>
<protein>
    <recommendedName>
        <fullName evidence="8">Calpain catalytic domain-containing protein</fullName>
    </recommendedName>
</protein>
<evidence type="ECO:0000313" key="9">
    <source>
        <dbReference type="EMBL" id="OMJ86734.1"/>
    </source>
</evidence>
<dbReference type="OrthoDB" id="287147at2759"/>
<dbReference type="PANTHER" id="PTHR10183">
    <property type="entry name" value="CALPAIN"/>
    <property type="match status" value="1"/>
</dbReference>
<evidence type="ECO:0000256" key="5">
    <source>
        <dbReference type="PIRSR" id="PIRSR622684-1"/>
    </source>
</evidence>
<evidence type="ECO:0000256" key="6">
    <source>
        <dbReference type="PROSITE-ProRule" id="PRU00239"/>
    </source>
</evidence>
<dbReference type="SUPFAM" id="SSF49758">
    <property type="entry name" value="Calpain large subunit, middle domain (domain III)"/>
    <property type="match status" value="1"/>
</dbReference>
<feature type="compositionally biased region" description="Basic and acidic residues" evidence="7">
    <location>
        <begin position="623"/>
        <end position="649"/>
    </location>
</feature>
<accession>A0A1R2CCI3</accession>
<keyword evidence="10" id="KW-1185">Reference proteome</keyword>
<dbReference type="Proteomes" id="UP000187209">
    <property type="component" value="Unassembled WGS sequence"/>
</dbReference>
<dbReference type="SUPFAM" id="SSF52047">
    <property type="entry name" value="RNI-like"/>
    <property type="match status" value="1"/>
</dbReference>
<dbReference type="Gene3D" id="2.60.120.380">
    <property type="match status" value="1"/>
</dbReference>
<feature type="compositionally biased region" description="Polar residues" evidence="7">
    <location>
        <begin position="596"/>
        <end position="616"/>
    </location>
</feature>
<evidence type="ECO:0000256" key="4">
    <source>
        <dbReference type="ARBA" id="ARBA00022807"/>
    </source>
</evidence>